<accession>A0A1G6UYG2</accession>
<name>A0A1G6UYG2_9GAMM</name>
<reference evidence="1 2" key="1">
    <citation type="submission" date="2016-10" db="EMBL/GenBank/DDBJ databases">
        <authorList>
            <person name="de Groot N.N."/>
        </authorList>
    </citation>
    <scope>NUCLEOTIDE SEQUENCE [LARGE SCALE GENOMIC DNA]</scope>
    <source>
        <strain evidence="1 2">DSM 16957</strain>
    </source>
</reference>
<gene>
    <name evidence="1" type="ORF">SAMN04488509_102556</name>
</gene>
<evidence type="ECO:0000313" key="1">
    <source>
        <dbReference type="EMBL" id="SDD46369.1"/>
    </source>
</evidence>
<keyword evidence="2" id="KW-1185">Reference proteome</keyword>
<protein>
    <submittedName>
        <fullName evidence="1">Uncharacterized protein</fullName>
    </submittedName>
</protein>
<dbReference type="RefSeq" id="WP_091240693.1">
    <property type="nucleotide sequence ID" value="NZ_FNAG01000002.1"/>
</dbReference>
<sequence>MNTTEPRYSINGEEPKLAGKRCTAFLVEHFYEDLQLINEVNVAHLCFGDQWYRLYFECGTVFWRKSERPGLAENSGRSYGLLLNDLSGMDSVVGQTVEQVTYSGTEAGDVQVTIAFTKGSSLQFAYDCEADSTRLVG</sequence>
<dbReference type="STRING" id="265719.SAMN04488509_102556"/>
<organism evidence="1 2">
    <name type="scientific">Aquimonas voraii</name>
    <dbReference type="NCBI Taxonomy" id="265719"/>
    <lineage>
        <taxon>Bacteria</taxon>
        <taxon>Pseudomonadati</taxon>
        <taxon>Pseudomonadota</taxon>
        <taxon>Gammaproteobacteria</taxon>
        <taxon>Lysobacterales</taxon>
        <taxon>Lysobacteraceae</taxon>
        <taxon>Aquimonas</taxon>
    </lineage>
</organism>
<dbReference type="AlphaFoldDB" id="A0A1G6UYG2"/>
<dbReference type="OrthoDB" id="7064209at2"/>
<dbReference type="EMBL" id="FNAG01000002">
    <property type="protein sequence ID" value="SDD46369.1"/>
    <property type="molecule type" value="Genomic_DNA"/>
</dbReference>
<proteinExistence type="predicted"/>
<dbReference type="Proteomes" id="UP000199603">
    <property type="component" value="Unassembled WGS sequence"/>
</dbReference>
<evidence type="ECO:0000313" key="2">
    <source>
        <dbReference type="Proteomes" id="UP000199603"/>
    </source>
</evidence>